<dbReference type="Gene3D" id="3.40.350.10">
    <property type="entry name" value="Creatinase/prolidase N-terminal domain"/>
    <property type="match status" value="1"/>
</dbReference>
<evidence type="ECO:0000313" key="8">
    <source>
        <dbReference type="EMBL" id="GAA0333124.1"/>
    </source>
</evidence>
<evidence type="ECO:0000256" key="2">
    <source>
        <dbReference type="ARBA" id="ARBA00008766"/>
    </source>
</evidence>
<feature type="domain" description="Creatinase N-terminal" evidence="7">
    <location>
        <begin position="5"/>
        <end position="138"/>
    </location>
</feature>
<dbReference type="PANTHER" id="PTHR46112">
    <property type="entry name" value="AMINOPEPTIDASE"/>
    <property type="match status" value="1"/>
</dbReference>
<dbReference type="SUPFAM" id="SSF55920">
    <property type="entry name" value="Creatinase/aminopeptidase"/>
    <property type="match status" value="1"/>
</dbReference>
<dbReference type="SUPFAM" id="SSF53092">
    <property type="entry name" value="Creatinase/prolidase N-terminal domain"/>
    <property type="match status" value="1"/>
</dbReference>
<keyword evidence="3" id="KW-0479">Metal-binding</keyword>
<dbReference type="InterPro" id="IPR029149">
    <property type="entry name" value="Creatin/AminoP/Spt16_N"/>
</dbReference>
<evidence type="ECO:0000256" key="3">
    <source>
        <dbReference type="ARBA" id="ARBA00022723"/>
    </source>
</evidence>
<accession>A0ABN0WDL1</accession>
<gene>
    <name evidence="8" type="primary">pepQ_5</name>
    <name evidence="8" type="ORF">GCM10008967_24810</name>
</gene>
<evidence type="ECO:0000259" key="6">
    <source>
        <dbReference type="Pfam" id="PF00557"/>
    </source>
</evidence>
<feature type="domain" description="Peptidase M24" evidence="6">
    <location>
        <begin position="146"/>
        <end position="348"/>
    </location>
</feature>
<keyword evidence="4" id="KW-0378">Hydrolase</keyword>
<dbReference type="CDD" id="cd01092">
    <property type="entry name" value="APP-like"/>
    <property type="match status" value="1"/>
</dbReference>
<evidence type="ECO:0000313" key="9">
    <source>
        <dbReference type="Proteomes" id="UP001500782"/>
    </source>
</evidence>
<dbReference type="InterPro" id="IPR001714">
    <property type="entry name" value="Pept_M24_MAP"/>
</dbReference>
<protein>
    <submittedName>
        <fullName evidence="8">Xaa-Pro dipeptidase</fullName>
    </submittedName>
</protein>
<evidence type="ECO:0000256" key="1">
    <source>
        <dbReference type="ARBA" id="ARBA00001936"/>
    </source>
</evidence>
<keyword evidence="9" id="KW-1185">Reference proteome</keyword>
<dbReference type="InterPro" id="IPR000994">
    <property type="entry name" value="Pept_M24"/>
</dbReference>
<dbReference type="PRINTS" id="PR00599">
    <property type="entry name" value="MAPEPTIDASE"/>
</dbReference>
<sequence>MNAKLESLQNWMGEENIDVSIVTSKYNVFYLSNFYSEPHERLVAYIAIKGQTPFLICPSMEVEDAKKATNNVEIIGYLDTQDSMELLTNEIEKRVGLVKTVALEKEHLHVARFESLLKKFPNAVWKSLEDKLQKLRMVKDSDEIAIIQKACELADFAVEVGVNTLREGISEMEVIGQIEYELKKKGVREMSFSTMVLTGANAASPHGTPGATKVKKGDLVLFDLGVVYNGYCSDITRTVAFGDINVEQARIYETVKTAEMKAVEASRIGRTCAEIDSIARNHIREAGYGDYFPHRLGHGLGLSVHEYPSLTETNSLPLEKGMCFTVEPGIYVPNVAGVRIEDDIVVTENEPLILTKFPKELQIIKG</sequence>
<dbReference type="InterPro" id="IPR050659">
    <property type="entry name" value="Peptidase_M24B"/>
</dbReference>
<dbReference type="PROSITE" id="PS00491">
    <property type="entry name" value="PROLINE_PEPTIDASE"/>
    <property type="match status" value="1"/>
</dbReference>
<organism evidence="8 9">
    <name type="scientific">Bacillus carboniphilus</name>
    <dbReference type="NCBI Taxonomy" id="86663"/>
    <lineage>
        <taxon>Bacteria</taxon>
        <taxon>Bacillati</taxon>
        <taxon>Bacillota</taxon>
        <taxon>Bacilli</taxon>
        <taxon>Bacillales</taxon>
        <taxon>Bacillaceae</taxon>
        <taxon>Bacillus</taxon>
    </lineage>
</organism>
<dbReference type="Pfam" id="PF00557">
    <property type="entry name" value="Peptidase_M24"/>
    <property type="match status" value="1"/>
</dbReference>
<reference evidence="8 9" key="1">
    <citation type="journal article" date="2019" name="Int. J. Syst. Evol. Microbiol.">
        <title>The Global Catalogue of Microorganisms (GCM) 10K type strain sequencing project: providing services to taxonomists for standard genome sequencing and annotation.</title>
        <authorList>
            <consortium name="The Broad Institute Genomics Platform"/>
            <consortium name="The Broad Institute Genome Sequencing Center for Infectious Disease"/>
            <person name="Wu L."/>
            <person name="Ma J."/>
        </authorList>
    </citation>
    <scope>NUCLEOTIDE SEQUENCE [LARGE SCALE GENOMIC DNA]</scope>
    <source>
        <strain evidence="8 9">JCM 9731</strain>
    </source>
</reference>
<comment type="caution">
    <text evidence="8">The sequence shown here is derived from an EMBL/GenBank/DDBJ whole genome shotgun (WGS) entry which is preliminary data.</text>
</comment>
<dbReference type="Pfam" id="PF01321">
    <property type="entry name" value="Creatinase_N"/>
    <property type="match status" value="1"/>
</dbReference>
<dbReference type="PANTHER" id="PTHR46112:SF10">
    <property type="entry name" value="DIPEPTIDASE YKVY-RELATED"/>
    <property type="match status" value="1"/>
</dbReference>
<dbReference type="InterPro" id="IPR000587">
    <property type="entry name" value="Creatinase_N"/>
</dbReference>
<name>A0ABN0WDL1_9BACI</name>
<evidence type="ECO:0000259" key="7">
    <source>
        <dbReference type="Pfam" id="PF01321"/>
    </source>
</evidence>
<dbReference type="RefSeq" id="WP_343799504.1">
    <property type="nucleotide sequence ID" value="NZ_BAAADJ010000023.1"/>
</dbReference>
<dbReference type="InterPro" id="IPR001131">
    <property type="entry name" value="Peptidase_M24B_aminopep-P_CS"/>
</dbReference>
<dbReference type="Proteomes" id="UP001500782">
    <property type="component" value="Unassembled WGS sequence"/>
</dbReference>
<comment type="cofactor">
    <cofactor evidence="1">
        <name>Mn(2+)</name>
        <dbReference type="ChEBI" id="CHEBI:29035"/>
    </cofactor>
</comment>
<dbReference type="EMBL" id="BAAADJ010000023">
    <property type="protein sequence ID" value="GAA0333124.1"/>
    <property type="molecule type" value="Genomic_DNA"/>
</dbReference>
<dbReference type="InterPro" id="IPR036005">
    <property type="entry name" value="Creatinase/aminopeptidase-like"/>
</dbReference>
<proteinExistence type="inferred from homology"/>
<evidence type="ECO:0000256" key="5">
    <source>
        <dbReference type="ARBA" id="ARBA00023211"/>
    </source>
</evidence>
<dbReference type="Gene3D" id="3.90.230.10">
    <property type="entry name" value="Creatinase/methionine aminopeptidase superfamily"/>
    <property type="match status" value="1"/>
</dbReference>
<comment type="similarity">
    <text evidence="2">Belongs to the peptidase M24B family.</text>
</comment>
<evidence type="ECO:0000256" key="4">
    <source>
        <dbReference type="ARBA" id="ARBA00022801"/>
    </source>
</evidence>
<keyword evidence="5" id="KW-0464">Manganese</keyword>